<dbReference type="NCBIfam" id="TIGR01764">
    <property type="entry name" value="excise"/>
    <property type="match status" value="1"/>
</dbReference>
<feature type="domain" description="Helix-turn-helix" evidence="1">
    <location>
        <begin position="42"/>
        <end position="90"/>
    </location>
</feature>
<evidence type="ECO:0000259" key="1">
    <source>
        <dbReference type="Pfam" id="PF12728"/>
    </source>
</evidence>
<gene>
    <name evidence="2" type="ORF">HNQ08_003138</name>
</gene>
<proteinExistence type="predicted"/>
<protein>
    <submittedName>
        <fullName evidence="2">Excisionase family DNA binding protein</fullName>
    </submittedName>
</protein>
<evidence type="ECO:0000313" key="3">
    <source>
        <dbReference type="Proteomes" id="UP000552709"/>
    </source>
</evidence>
<dbReference type="AlphaFoldDB" id="A0A7W8JYD8"/>
<keyword evidence="3" id="KW-1185">Reference proteome</keyword>
<sequence length="93" mass="9904">MTAPIVVMTGEELAALVRLAVSEALAEFTPAPAAATLSPTTYYSVPEFAALLNVCPDTIYKDVRDGRITHTRVGRQIRIPENALATYQQGGAA</sequence>
<reference evidence="2 3" key="1">
    <citation type="submission" date="2020-08" db="EMBL/GenBank/DDBJ databases">
        <title>Genomic Encyclopedia of Type Strains, Phase IV (KMG-IV): sequencing the most valuable type-strain genomes for metagenomic binning, comparative biology and taxonomic classification.</title>
        <authorList>
            <person name="Goeker M."/>
        </authorList>
    </citation>
    <scope>NUCLEOTIDE SEQUENCE [LARGE SCALE GENOMIC DNA]</scope>
    <source>
        <strain evidence="2 3">DSM 27939</strain>
    </source>
</reference>
<organism evidence="2 3">
    <name type="scientific">Deinococcus humi</name>
    <dbReference type="NCBI Taxonomy" id="662880"/>
    <lineage>
        <taxon>Bacteria</taxon>
        <taxon>Thermotogati</taxon>
        <taxon>Deinococcota</taxon>
        <taxon>Deinococci</taxon>
        <taxon>Deinococcales</taxon>
        <taxon>Deinococcaceae</taxon>
        <taxon>Deinococcus</taxon>
    </lineage>
</organism>
<evidence type="ECO:0000313" key="2">
    <source>
        <dbReference type="EMBL" id="MBB5364031.1"/>
    </source>
</evidence>
<dbReference type="GO" id="GO:0003677">
    <property type="term" value="F:DNA binding"/>
    <property type="evidence" value="ECO:0007669"/>
    <property type="project" value="InterPro"/>
</dbReference>
<accession>A0A7W8JYD8</accession>
<comment type="caution">
    <text evidence="2">The sequence shown here is derived from an EMBL/GenBank/DDBJ whole genome shotgun (WGS) entry which is preliminary data.</text>
</comment>
<dbReference type="RefSeq" id="WP_221284217.1">
    <property type="nucleotide sequence ID" value="NZ_JACHFL010000008.1"/>
</dbReference>
<dbReference type="InterPro" id="IPR010093">
    <property type="entry name" value="SinI_DNA-bd"/>
</dbReference>
<name>A0A7W8JYD8_9DEIO</name>
<dbReference type="InterPro" id="IPR041657">
    <property type="entry name" value="HTH_17"/>
</dbReference>
<dbReference type="Proteomes" id="UP000552709">
    <property type="component" value="Unassembled WGS sequence"/>
</dbReference>
<dbReference type="Pfam" id="PF12728">
    <property type="entry name" value="HTH_17"/>
    <property type="match status" value="1"/>
</dbReference>
<dbReference type="EMBL" id="JACHFL010000008">
    <property type="protein sequence ID" value="MBB5364031.1"/>
    <property type="molecule type" value="Genomic_DNA"/>
</dbReference>